<evidence type="ECO:0000313" key="1">
    <source>
        <dbReference type="EMBL" id="KAK3079037.1"/>
    </source>
</evidence>
<organism evidence="1 2">
    <name type="scientific">Coniosporium uncinatum</name>
    <dbReference type="NCBI Taxonomy" id="93489"/>
    <lineage>
        <taxon>Eukaryota</taxon>
        <taxon>Fungi</taxon>
        <taxon>Dikarya</taxon>
        <taxon>Ascomycota</taxon>
        <taxon>Pezizomycotina</taxon>
        <taxon>Dothideomycetes</taxon>
        <taxon>Dothideomycetes incertae sedis</taxon>
        <taxon>Coniosporium</taxon>
    </lineage>
</organism>
<protein>
    <submittedName>
        <fullName evidence="1">Uncharacterized protein</fullName>
    </submittedName>
</protein>
<sequence length="280" mass="31245">MAKTLGEARANGETGTGGDKKKKDDRKHTSPKVVDQPISVAVPQPTAPAYTYHYPTSHNPHIDAPQPFDNTPQVKTYQPRLDSQHYAGYAGRYYTQAPAYAPIQYTYPPQTYDASYAIYPYPGTNQQYTYAAQPQGNYISKPPPPPGPAYYPYPHAHNNTAYAYPATTYPTTYPTAYAAQPAYAYATPHDTTKTHGRTRTEVLQDSEHIAATTGVDKPRDMAPKDPKPEELFRVYYPNGDVQLRNFATIEAVHYPGEWRKDPRDGSVCFVKEGMGVKAKE</sequence>
<reference evidence="1" key="1">
    <citation type="submission" date="2024-09" db="EMBL/GenBank/DDBJ databases">
        <title>Black Yeasts Isolated from many extreme environments.</title>
        <authorList>
            <person name="Coleine C."/>
            <person name="Stajich J.E."/>
            <person name="Selbmann L."/>
        </authorList>
    </citation>
    <scope>NUCLEOTIDE SEQUENCE</scope>
    <source>
        <strain evidence="1">CCFEE 5737</strain>
    </source>
</reference>
<comment type="caution">
    <text evidence="1">The sequence shown here is derived from an EMBL/GenBank/DDBJ whole genome shotgun (WGS) entry which is preliminary data.</text>
</comment>
<keyword evidence="2" id="KW-1185">Reference proteome</keyword>
<proteinExistence type="predicted"/>
<name>A0ACC3DQY5_9PEZI</name>
<accession>A0ACC3DQY5</accession>
<evidence type="ECO:0000313" key="2">
    <source>
        <dbReference type="Proteomes" id="UP001186974"/>
    </source>
</evidence>
<dbReference type="Proteomes" id="UP001186974">
    <property type="component" value="Unassembled WGS sequence"/>
</dbReference>
<dbReference type="EMBL" id="JAWDJW010001422">
    <property type="protein sequence ID" value="KAK3079037.1"/>
    <property type="molecule type" value="Genomic_DNA"/>
</dbReference>
<gene>
    <name evidence="1" type="ORF">LTS18_005904</name>
</gene>